<keyword evidence="1" id="KW-0472">Membrane</keyword>
<dbReference type="RefSeq" id="WP_089522731.1">
    <property type="nucleotide sequence ID" value="NZ_NMUQ01000001.1"/>
</dbReference>
<feature type="transmembrane region" description="Helical" evidence="1">
    <location>
        <begin position="112"/>
        <end position="131"/>
    </location>
</feature>
<keyword evidence="3" id="KW-1185">Reference proteome</keyword>
<dbReference type="EMBL" id="NMUQ01000001">
    <property type="protein sequence ID" value="OXM15638.1"/>
    <property type="molecule type" value="Genomic_DNA"/>
</dbReference>
<organism evidence="2 3">
    <name type="scientific">Paenibacillus herberti</name>
    <dbReference type="NCBI Taxonomy" id="1619309"/>
    <lineage>
        <taxon>Bacteria</taxon>
        <taxon>Bacillati</taxon>
        <taxon>Bacillota</taxon>
        <taxon>Bacilli</taxon>
        <taxon>Bacillales</taxon>
        <taxon>Paenibacillaceae</taxon>
        <taxon>Paenibacillus</taxon>
    </lineage>
</organism>
<evidence type="ECO:0000313" key="2">
    <source>
        <dbReference type="EMBL" id="OXM15638.1"/>
    </source>
</evidence>
<dbReference type="Proteomes" id="UP000215145">
    <property type="component" value="Unassembled WGS sequence"/>
</dbReference>
<feature type="transmembrane region" description="Helical" evidence="1">
    <location>
        <begin position="59"/>
        <end position="80"/>
    </location>
</feature>
<protein>
    <recommendedName>
        <fullName evidence="4">DUF5668 domain-containing protein</fullName>
    </recommendedName>
</protein>
<comment type="caution">
    <text evidence="2">The sequence shown here is derived from an EMBL/GenBank/DDBJ whole genome shotgun (WGS) entry which is preliminary data.</text>
</comment>
<dbReference type="OrthoDB" id="2695971at2"/>
<proteinExistence type="predicted"/>
<keyword evidence="1" id="KW-0812">Transmembrane</keyword>
<reference evidence="2 3" key="1">
    <citation type="submission" date="2017-07" db="EMBL/GenBank/DDBJ databases">
        <title>Paenibacillus herberti R33 genome sequencing and assembly.</title>
        <authorList>
            <person name="Su W."/>
        </authorList>
    </citation>
    <scope>NUCLEOTIDE SEQUENCE [LARGE SCALE GENOMIC DNA]</scope>
    <source>
        <strain evidence="2 3">R33</strain>
    </source>
</reference>
<evidence type="ECO:0008006" key="4">
    <source>
        <dbReference type="Google" id="ProtNLM"/>
    </source>
</evidence>
<dbReference type="AlphaFoldDB" id="A0A229P0J7"/>
<feature type="transmembrane region" description="Helical" evidence="1">
    <location>
        <begin position="86"/>
        <end position="105"/>
    </location>
</feature>
<sequence length="160" mass="17962">MIRNQYSAGIIILLAGIAILLGRMGVFSFIGSVFWPLFILVPGILLHVLYFGRLLPAATLVPGGILSVYALVFLFCNWFGWGYMKYLWPFFIFGLAVGLYEYYTFDSSHPRSAFTIAAVLAGVWALCMLFVLLWSWGIYLIAIALVAIGGWMMVSKKARW</sequence>
<evidence type="ECO:0000313" key="3">
    <source>
        <dbReference type="Proteomes" id="UP000215145"/>
    </source>
</evidence>
<keyword evidence="1" id="KW-1133">Transmembrane helix</keyword>
<feature type="transmembrane region" description="Helical" evidence="1">
    <location>
        <begin position="33"/>
        <end position="52"/>
    </location>
</feature>
<gene>
    <name evidence="2" type="ORF">CGZ75_02590</name>
</gene>
<evidence type="ECO:0000256" key="1">
    <source>
        <dbReference type="SAM" id="Phobius"/>
    </source>
</evidence>
<feature type="transmembrane region" description="Helical" evidence="1">
    <location>
        <begin position="7"/>
        <end position="27"/>
    </location>
</feature>
<name>A0A229P0J7_9BACL</name>
<accession>A0A229P0J7</accession>
<feature type="transmembrane region" description="Helical" evidence="1">
    <location>
        <begin position="137"/>
        <end position="154"/>
    </location>
</feature>